<dbReference type="InterPro" id="IPR010982">
    <property type="entry name" value="Lambda_DNA-bd_dom_sf"/>
</dbReference>
<sequence length="66" mass="7485">MIYDTIKRLASEKGISINKLEKELNLSPASISKWNTSSPSVERIGEVAKYFDLSIDELIKLSKQEQ</sequence>
<dbReference type="SMART" id="SM00530">
    <property type="entry name" value="HTH_XRE"/>
    <property type="match status" value="1"/>
</dbReference>
<evidence type="ECO:0000259" key="1">
    <source>
        <dbReference type="PROSITE" id="PS50943"/>
    </source>
</evidence>
<accession>A0A921HA58</accession>
<reference evidence="2" key="1">
    <citation type="journal article" date="2021" name="PeerJ">
        <title>Extensive microbial diversity within the chicken gut microbiome revealed by metagenomics and culture.</title>
        <authorList>
            <person name="Gilroy R."/>
            <person name="Ravi A."/>
            <person name="Getino M."/>
            <person name="Pursley I."/>
            <person name="Horton D.L."/>
            <person name="Alikhan N.F."/>
            <person name="Baker D."/>
            <person name="Gharbi K."/>
            <person name="Hall N."/>
            <person name="Watson M."/>
            <person name="Adriaenssens E.M."/>
            <person name="Foster-Nyarko E."/>
            <person name="Jarju S."/>
            <person name="Secka A."/>
            <person name="Antonio M."/>
            <person name="Oren A."/>
            <person name="Chaudhuri R.R."/>
            <person name="La Ragione R."/>
            <person name="Hildebrand F."/>
            <person name="Pallen M.J."/>
        </authorList>
    </citation>
    <scope>NUCLEOTIDE SEQUENCE</scope>
    <source>
        <strain evidence="2">ChiHjej11B10-15683</strain>
    </source>
</reference>
<dbReference type="AlphaFoldDB" id="A0A921HA58"/>
<feature type="domain" description="HTH cro/C1-type" evidence="1">
    <location>
        <begin position="6"/>
        <end position="58"/>
    </location>
</feature>
<gene>
    <name evidence="2" type="ORF">K8W15_06490</name>
</gene>
<dbReference type="EMBL" id="DYVQ01000059">
    <property type="protein sequence ID" value="HJF73826.1"/>
    <property type="molecule type" value="Genomic_DNA"/>
</dbReference>
<dbReference type="PROSITE" id="PS50943">
    <property type="entry name" value="HTH_CROC1"/>
    <property type="match status" value="1"/>
</dbReference>
<dbReference type="SUPFAM" id="SSF47413">
    <property type="entry name" value="lambda repressor-like DNA-binding domains"/>
    <property type="match status" value="1"/>
</dbReference>
<dbReference type="InterPro" id="IPR001387">
    <property type="entry name" value="Cro/C1-type_HTH"/>
</dbReference>
<dbReference type="Proteomes" id="UP000749334">
    <property type="component" value="Unassembled WGS sequence"/>
</dbReference>
<organism evidence="2 3">
    <name type="scientific">Gallibacterium anatis</name>
    <dbReference type="NCBI Taxonomy" id="750"/>
    <lineage>
        <taxon>Bacteria</taxon>
        <taxon>Pseudomonadati</taxon>
        <taxon>Pseudomonadota</taxon>
        <taxon>Gammaproteobacteria</taxon>
        <taxon>Pasteurellales</taxon>
        <taxon>Pasteurellaceae</taxon>
        <taxon>Gallibacterium</taxon>
    </lineage>
</organism>
<reference evidence="2" key="2">
    <citation type="submission" date="2021-09" db="EMBL/GenBank/DDBJ databases">
        <authorList>
            <person name="Gilroy R."/>
        </authorList>
    </citation>
    <scope>NUCLEOTIDE SEQUENCE</scope>
    <source>
        <strain evidence="2">ChiHjej11B10-15683</strain>
    </source>
</reference>
<name>A0A921HA58_9PAST</name>
<dbReference type="CDD" id="cd00093">
    <property type="entry name" value="HTH_XRE"/>
    <property type="match status" value="1"/>
</dbReference>
<evidence type="ECO:0000313" key="3">
    <source>
        <dbReference type="Proteomes" id="UP000749334"/>
    </source>
</evidence>
<comment type="caution">
    <text evidence="2">The sequence shown here is derived from an EMBL/GenBank/DDBJ whole genome shotgun (WGS) entry which is preliminary data.</text>
</comment>
<protein>
    <submittedName>
        <fullName evidence="2">Helix-turn-helix domain-containing protein</fullName>
    </submittedName>
</protein>
<dbReference type="GO" id="GO:0003677">
    <property type="term" value="F:DNA binding"/>
    <property type="evidence" value="ECO:0007669"/>
    <property type="project" value="InterPro"/>
</dbReference>
<proteinExistence type="predicted"/>
<dbReference type="Pfam" id="PF13443">
    <property type="entry name" value="HTH_26"/>
    <property type="match status" value="1"/>
</dbReference>
<dbReference type="Gene3D" id="1.10.260.40">
    <property type="entry name" value="lambda repressor-like DNA-binding domains"/>
    <property type="match status" value="1"/>
</dbReference>
<evidence type="ECO:0000313" key="2">
    <source>
        <dbReference type="EMBL" id="HJF73826.1"/>
    </source>
</evidence>